<sequence length="270" mass="29613">MTSWQTGYVEVDGLRLHYTRTGGTKPPLVLAHGFSDHGPCWAPIARALEANYDVIMVGARGHGRSDDPAQEYGSVAMARDLAGVIAALGLEKPAILGHSMGAATTIALASMFPDVPGKILLEDPPQWWMPMPADPAARDEWLARTHRWIVEVKRRSPEEMIAAERLNNPGWSDEELEPWADSKLRLSFNVLNRSDDEPFEWGLLAQISCPTLLITAEPSRGAIVTAEGAQEFQVRVPHAQVAHIAGAGHSIRRDQKSAYLAVVQAFLRDN</sequence>
<dbReference type="Proteomes" id="UP000050509">
    <property type="component" value="Unassembled WGS sequence"/>
</dbReference>
<keyword evidence="3" id="KW-1185">Reference proteome</keyword>
<dbReference type="SUPFAM" id="SSF53474">
    <property type="entry name" value="alpha/beta-Hydrolases"/>
    <property type="match status" value="1"/>
</dbReference>
<dbReference type="EMBL" id="LJCR01001669">
    <property type="protein sequence ID" value="KPV49933.1"/>
    <property type="molecule type" value="Genomic_DNA"/>
</dbReference>
<dbReference type="GO" id="GO:0016787">
    <property type="term" value="F:hydrolase activity"/>
    <property type="evidence" value="ECO:0007669"/>
    <property type="project" value="UniProtKB-KW"/>
</dbReference>
<dbReference type="Gene3D" id="3.40.50.1820">
    <property type="entry name" value="alpha/beta hydrolase"/>
    <property type="match status" value="1"/>
</dbReference>
<evidence type="ECO:0000313" key="3">
    <source>
        <dbReference type="Proteomes" id="UP000050509"/>
    </source>
</evidence>
<name>A0A0N8PRH4_9CHLR</name>
<evidence type="ECO:0000259" key="1">
    <source>
        <dbReference type="Pfam" id="PF12697"/>
    </source>
</evidence>
<organism evidence="2 3">
    <name type="scientific">Kouleothrix aurantiaca</name>
    <dbReference type="NCBI Taxonomy" id="186479"/>
    <lineage>
        <taxon>Bacteria</taxon>
        <taxon>Bacillati</taxon>
        <taxon>Chloroflexota</taxon>
        <taxon>Chloroflexia</taxon>
        <taxon>Chloroflexales</taxon>
        <taxon>Roseiflexineae</taxon>
        <taxon>Roseiflexaceae</taxon>
        <taxon>Kouleothrix</taxon>
    </lineage>
</organism>
<dbReference type="AlphaFoldDB" id="A0A0N8PRH4"/>
<dbReference type="Pfam" id="PF12697">
    <property type="entry name" value="Abhydrolase_6"/>
    <property type="match status" value="1"/>
</dbReference>
<reference evidence="2 3" key="1">
    <citation type="submission" date="2015-09" db="EMBL/GenBank/DDBJ databases">
        <title>Draft genome sequence of Kouleothrix aurantiaca JCM 19913.</title>
        <authorList>
            <person name="Hemp J."/>
        </authorList>
    </citation>
    <scope>NUCLEOTIDE SEQUENCE [LARGE SCALE GENOMIC DNA]</scope>
    <source>
        <strain evidence="2 3">COM-B</strain>
    </source>
</reference>
<accession>A0A0N8PRH4</accession>
<dbReference type="InterPro" id="IPR029058">
    <property type="entry name" value="AB_hydrolase_fold"/>
</dbReference>
<dbReference type="InterPro" id="IPR050266">
    <property type="entry name" value="AB_hydrolase_sf"/>
</dbReference>
<dbReference type="PANTHER" id="PTHR43798">
    <property type="entry name" value="MONOACYLGLYCEROL LIPASE"/>
    <property type="match status" value="1"/>
</dbReference>
<feature type="domain" description="AB hydrolase-1" evidence="1">
    <location>
        <begin position="28"/>
        <end position="252"/>
    </location>
</feature>
<keyword evidence="2" id="KW-0378">Hydrolase</keyword>
<protein>
    <submittedName>
        <fullName evidence="2">Alpha/beta hydrolase</fullName>
    </submittedName>
</protein>
<proteinExistence type="predicted"/>
<evidence type="ECO:0000313" key="2">
    <source>
        <dbReference type="EMBL" id="KPV49933.1"/>
    </source>
</evidence>
<gene>
    <name evidence="2" type="ORF">SE17_29840</name>
</gene>
<comment type="caution">
    <text evidence="2">The sequence shown here is derived from an EMBL/GenBank/DDBJ whole genome shotgun (WGS) entry which is preliminary data.</text>
</comment>
<dbReference type="InterPro" id="IPR000073">
    <property type="entry name" value="AB_hydrolase_1"/>
</dbReference>